<feature type="disulfide bond" evidence="14">
    <location>
        <begin position="170"/>
        <end position="216"/>
    </location>
</feature>
<keyword evidence="17" id="KW-1133">Transmembrane helix</keyword>
<dbReference type="eggNOG" id="KOG3567">
    <property type="taxonomic scope" value="Eukaryota"/>
</dbReference>
<evidence type="ECO:0000256" key="2">
    <source>
        <dbReference type="ARBA" id="ARBA00006026"/>
    </source>
</evidence>
<evidence type="ECO:0000256" key="10">
    <source>
        <dbReference type="ARBA" id="ARBA00023268"/>
    </source>
</evidence>
<evidence type="ECO:0000256" key="7">
    <source>
        <dbReference type="ARBA" id="ARBA00023157"/>
    </source>
</evidence>
<feature type="binding site" evidence="13">
    <location>
        <position position="653"/>
    </location>
    <ligand>
        <name>Zn(2+)</name>
        <dbReference type="ChEBI" id="CHEBI:29105"/>
        <note>catalytic</note>
    </ligand>
</feature>
<evidence type="ECO:0000256" key="12">
    <source>
        <dbReference type="PIRSR" id="PIRSR600720-1"/>
    </source>
</evidence>
<organism evidence="20 21">
    <name type="scientific">Capsaspora owczarzaki (strain ATCC 30864)</name>
    <dbReference type="NCBI Taxonomy" id="595528"/>
    <lineage>
        <taxon>Eukaryota</taxon>
        <taxon>Filasterea</taxon>
        <taxon>Capsaspora</taxon>
    </lineage>
</organism>
<evidence type="ECO:0000256" key="4">
    <source>
        <dbReference type="ARBA" id="ARBA00022723"/>
    </source>
</evidence>
<comment type="catalytic activity">
    <reaction evidence="11">
        <text>a [peptide]-C-terminal glycine + 2 L-ascorbate + O2 = a [peptide]-C-terminal (2S)-2-hydroxyglycine + 2 monodehydro-L-ascorbate radical + H2O</text>
        <dbReference type="Rhea" id="RHEA:21452"/>
        <dbReference type="Rhea" id="RHEA-COMP:13486"/>
        <dbReference type="Rhea" id="RHEA-COMP:15321"/>
        <dbReference type="ChEBI" id="CHEBI:15377"/>
        <dbReference type="ChEBI" id="CHEBI:15379"/>
        <dbReference type="ChEBI" id="CHEBI:38290"/>
        <dbReference type="ChEBI" id="CHEBI:59513"/>
        <dbReference type="ChEBI" id="CHEBI:137000"/>
        <dbReference type="ChEBI" id="CHEBI:142768"/>
        <dbReference type="EC" id="1.14.17.3"/>
    </reaction>
</comment>
<dbReference type="Gene3D" id="2.60.120.230">
    <property type="match status" value="1"/>
</dbReference>
<feature type="repeat" description="NHL" evidence="15">
    <location>
        <begin position="754"/>
        <end position="786"/>
    </location>
</feature>
<feature type="region of interest" description="Disordered" evidence="16">
    <location>
        <begin position="1137"/>
        <end position="1174"/>
    </location>
</feature>
<feature type="disulfide bond" evidence="14">
    <location>
        <begin position="203"/>
        <end position="223"/>
    </location>
</feature>
<keyword evidence="7 14" id="KW-1015">Disulfide bond</keyword>
<feature type="binding site" evidence="12">
    <location>
        <position position="775"/>
    </location>
    <ligand>
        <name>a protein</name>
        <dbReference type="ChEBI" id="CHEBI:16541"/>
    </ligand>
    <ligandPart>
        <name>C-terminal Xaa-(2S)-2-hydroxyglycine residue</name>
        <dbReference type="ChEBI" id="CHEBI:142768"/>
    </ligandPart>
</feature>
<feature type="compositionally biased region" description="Acidic residues" evidence="16">
    <location>
        <begin position="1311"/>
        <end position="1350"/>
    </location>
</feature>
<proteinExistence type="inferred from homology"/>
<dbReference type="GO" id="GO:0004598">
    <property type="term" value="F:peptidylamidoglycolate lyase activity"/>
    <property type="evidence" value="ECO:0007669"/>
    <property type="project" value="UniProtKB-EC"/>
</dbReference>
<feature type="binding site" evidence="13">
    <location>
        <position position="196"/>
    </location>
    <ligand>
        <name>Cu(2+)</name>
        <dbReference type="ChEBI" id="CHEBI:29036"/>
        <label>1</label>
        <note>catalytic</note>
    </ligand>
</feature>
<evidence type="ECO:0000256" key="16">
    <source>
        <dbReference type="SAM" id="MobiDB-lite"/>
    </source>
</evidence>
<comment type="similarity">
    <text evidence="3">In the N-terminal section; belongs to the copper type II ascorbate-dependent monooxygenase family.</text>
</comment>
<dbReference type="InterPro" id="IPR024548">
    <property type="entry name" value="Cu2_monoox_C"/>
</dbReference>
<feature type="binding site" evidence="13">
    <location>
        <position position="409"/>
    </location>
    <ligand>
        <name>Cu(2+)</name>
        <dbReference type="ChEBI" id="CHEBI:29036"/>
        <label>1</label>
        <note>catalytic</note>
    </ligand>
</feature>
<comment type="cofactor">
    <cofactor evidence="13">
        <name>Zn(2+)</name>
        <dbReference type="ChEBI" id="CHEBI:29105"/>
    </cofactor>
    <text evidence="13">Binds one Zn(2+) ion per subunit.</text>
</comment>
<dbReference type="PANTHER" id="PTHR10680">
    <property type="entry name" value="PEPTIDYL-GLYCINE ALPHA-AMIDATING MONOOXYGENASE"/>
    <property type="match status" value="1"/>
</dbReference>
<evidence type="ECO:0000256" key="9">
    <source>
        <dbReference type="ARBA" id="ARBA00023239"/>
    </source>
</evidence>
<keyword evidence="21" id="KW-1185">Reference proteome</keyword>
<dbReference type="Gene3D" id="2.120.10.30">
    <property type="entry name" value="TolB, C-terminal domain"/>
    <property type="match status" value="1"/>
</dbReference>
<dbReference type="InterPro" id="IPR000720">
    <property type="entry name" value="PHM/PAL"/>
</dbReference>
<evidence type="ECO:0000256" key="6">
    <source>
        <dbReference type="ARBA" id="ARBA00022737"/>
    </source>
</evidence>
<dbReference type="InterPro" id="IPR008977">
    <property type="entry name" value="PHM/PNGase_F_dom_sf"/>
</dbReference>
<evidence type="ECO:0000256" key="14">
    <source>
        <dbReference type="PIRSR" id="PIRSR600720-3"/>
    </source>
</evidence>
<gene>
    <name evidence="20" type="ORF">CAOG_003074</name>
</gene>
<dbReference type="GO" id="GO:0006518">
    <property type="term" value="P:peptide metabolic process"/>
    <property type="evidence" value="ECO:0007669"/>
    <property type="project" value="InterPro"/>
</dbReference>
<feature type="binding site" evidence="12">
    <location>
        <position position="721"/>
    </location>
    <ligand>
        <name>a protein</name>
        <dbReference type="ChEBI" id="CHEBI:16541"/>
    </ligand>
    <ligandPart>
        <name>C-terminal Xaa-(2S)-2-hydroxyglycine residue</name>
        <dbReference type="ChEBI" id="CHEBI:142768"/>
    </ligandPart>
</feature>
<keyword evidence="17" id="KW-0472">Membrane</keyword>
<dbReference type="PRINTS" id="PR00790">
    <property type="entry name" value="PAMONOXGNASE"/>
</dbReference>
<feature type="binding site" evidence="12">
    <location>
        <position position="603"/>
    </location>
    <ligand>
        <name>a protein</name>
        <dbReference type="ChEBI" id="CHEBI:16541"/>
    </ligand>
    <ligandPart>
        <name>C-terminal Xaa-(2S)-2-hydroxyglycine residue</name>
        <dbReference type="ChEBI" id="CHEBI:142768"/>
    </ligandPart>
</feature>
<dbReference type="Pfam" id="PF03712">
    <property type="entry name" value="Cu2_monoox_C"/>
    <property type="match status" value="1"/>
</dbReference>
<feature type="transmembrane region" description="Helical" evidence="17">
    <location>
        <begin position="1184"/>
        <end position="1207"/>
    </location>
</feature>
<name>A0A0D2VNU4_CAPO3</name>
<protein>
    <submittedName>
        <fullName evidence="20">Peptidyl-alpha-hydroxyglycine-alpha-amidating lyase-PA</fullName>
    </submittedName>
</protein>
<dbReference type="GO" id="GO:0005507">
    <property type="term" value="F:copper ion binding"/>
    <property type="evidence" value="ECO:0007669"/>
    <property type="project" value="InterPro"/>
</dbReference>
<evidence type="ECO:0000256" key="5">
    <source>
        <dbReference type="ARBA" id="ARBA00022729"/>
    </source>
</evidence>
<keyword evidence="10" id="KW-0511">Multifunctional enzyme</keyword>
<dbReference type="InterPro" id="IPR014784">
    <property type="entry name" value="Cu2_ascorb_mOase-like_C"/>
</dbReference>
<dbReference type="InterPro" id="IPR000323">
    <property type="entry name" value="Cu2_ascorb_mOase_N"/>
</dbReference>
<feature type="binding site" evidence="13">
    <location>
        <position position="590"/>
    </location>
    <ligand>
        <name>Ca(2+)</name>
        <dbReference type="ChEBI" id="CHEBI:29108"/>
        <note>structural</note>
    </ligand>
</feature>
<dbReference type="InterPro" id="IPR011042">
    <property type="entry name" value="6-blade_b-propeller_TolB-like"/>
</dbReference>
<dbReference type="SUPFAM" id="SSF49742">
    <property type="entry name" value="PHM/PNGase F"/>
    <property type="match status" value="2"/>
</dbReference>
<sequence length="1390" mass="149461">MRGGRRSDVAKSASRSMPIISIIVIVMLMSAVVLVVVAVVPGNQAPGKHEGARARATAPTAAPPLLLPASLAHHGSGADTAAEMGAGENAAVAAAAGTADSTIADDDDAAAAVAAGTGNRDARRDLDIEDDDSLVLNPFSGVAFDQRPYMARKPLLMPGVTTTSDDTYLCTFAALPEEHDYFIHKFEPVANEHLVHHMMVYGCTTPYVDTGRPWGCANMNHVCGETGSHVLFSWAHGARAFTLPDNTGFHVGQFATIRTLVLQVHYAPIIHVPDFVTGVQLYLARATSASVFAGMLVMARSQLHLEYATDLVEAPLSCTFSSPAPITAFAFRVHAHGLGESISASVRSATTGALTVLGVGVPSNGSFVMLPEPITLSSNDVLEGYCRYNTSSLSPGQVVRVGTTFADEMCNFYLMFSSAVVDGTFLCESTPTFVDNSFVPDNPDASQSKCTAMRPCSQYTHMRECFIRLNKPCCCPIVDDSPETAARKHRGLYWDDSQQYVNVTSQMGLVNRWPNYFPVSGWEIDPADTSNGAPKPRDFASAASASLQVVASYASASVEAARASRSPIPAPPRWDEFIPPPFTLGQVTGLATDPHGNVWVLHRGDRIWDELTFDAQNNIRYDTPIMEDVLVCISASTGVRLSSWGGGFFYFPHGLQIDAAGNFWITDIGLHQVFKFGPAHEFPPLLTLGSRLQPGSGPGQFCKPADAGPTSSGTIVVADGYCNSRVVRFQSTGIFRDTKGIFGAIDGQDLPPAGMFHIPHSVTFDSKGNSYIADRENGRIQVLSEAGVFTHFYTEVVHATIDVGDGHPILELERQWRAVYSVRILPHTELLVAGVLDNPFGDRGRIVRIQIRDGEGDGLLLGSFGNVNDTDVFSPAYSVQIPHALATRVGLDSLFVADQRPSRLLRYEGFRTANDPVPDMAAIAANPDRHTKFVPGEDGVPPVNLHSYDCDRLQQAAVLLSDSELHLDCSCGIQIHSNHPQDCVSGWYCRPTAPLSVILGYTLDDGDSVVHSGVPVFVSRHRYDAQNPLFLTYSGVTPQSGMWYVHSTAGNRLYPSRGSYPVGAALKHQSAGSAYFFPVHFEGGGDASTTSVQVGPSGSNVCLPIDATSTSLAALASAASASLEAVSLDALSSRLNSRVPAPTSSRTTPVPRPTASLATRQPQDDANASGTPDSLSEALSSHRLLIIAGVVAGVAVIGCVIGTAVWLRRRHAQGKGIQQLYRSLRSKDVFDAGHVSSSDAESIAPHRRRHRSAHDDTDDDNMNTFRMKFLPQQRDKPRLHLHDESGDSDSELVPSSASSSQHQQRRNHAESEDDTGSSEFDSDDGASTDDFTDGEDVDENDESDPDDDEAAAGSNRPRSHRRPRSGASSRRHPDSQDKPSLFSNLLSKLW</sequence>
<feature type="compositionally biased region" description="Polar residues" evidence="16">
    <location>
        <begin position="1157"/>
        <end position="1174"/>
    </location>
</feature>
<evidence type="ECO:0000256" key="13">
    <source>
        <dbReference type="PIRSR" id="PIRSR600720-2"/>
    </source>
</evidence>
<dbReference type="Gene3D" id="2.60.120.310">
    <property type="entry name" value="Copper type II, ascorbate-dependent monooxygenase, N-terminal domain"/>
    <property type="match status" value="1"/>
</dbReference>
<dbReference type="Proteomes" id="UP000008743">
    <property type="component" value="Unassembled WGS sequence"/>
</dbReference>
<dbReference type="InterPro" id="IPR001258">
    <property type="entry name" value="NHL_repeat"/>
</dbReference>
<feature type="binding site" evidence="13">
    <location>
        <position position="760"/>
    </location>
    <ligand>
        <name>Zn(2+)</name>
        <dbReference type="ChEBI" id="CHEBI:29105"/>
        <note>catalytic</note>
    </ligand>
</feature>
<keyword evidence="13" id="KW-0106">Calcium</keyword>
<accession>A0A0D2VNU4</accession>
<feature type="binding site" evidence="13">
    <location>
        <position position="655"/>
    </location>
    <ligand>
        <name>Ca(2+)</name>
        <dbReference type="ChEBI" id="CHEBI:29108"/>
        <note>structural</note>
    </ligand>
</feature>
<feature type="repeat" description="NHL" evidence="15">
    <location>
        <begin position="693"/>
        <end position="732"/>
    </location>
</feature>
<evidence type="ECO:0000256" key="11">
    <source>
        <dbReference type="ARBA" id="ARBA00048431"/>
    </source>
</evidence>
<evidence type="ECO:0000256" key="15">
    <source>
        <dbReference type="PROSITE-ProRule" id="PRU00504"/>
    </source>
</evidence>
<comment type="cofactor">
    <cofactor evidence="13">
        <name>Cu(2+)</name>
        <dbReference type="ChEBI" id="CHEBI:29036"/>
    </cofactor>
    <text evidence="13">Binds 2 Cu(2+) ions per subunit.</text>
</comment>
<keyword evidence="5" id="KW-0732">Signal</keyword>
<feature type="repeat" description="NHL" evidence="15">
    <location>
        <begin position="640"/>
        <end position="679"/>
    </location>
</feature>
<dbReference type="InParanoid" id="A0A0D2VNU4"/>
<evidence type="ECO:0000259" key="18">
    <source>
        <dbReference type="Pfam" id="PF01082"/>
    </source>
</evidence>
<keyword evidence="13" id="KW-0862">Zinc</keyword>
<comment type="similarity">
    <text evidence="2">In the C-terminal section; belongs to the peptidyl-alpha-hydroxyglycine alpha-amidating lyase family.</text>
</comment>
<evidence type="ECO:0000256" key="1">
    <source>
        <dbReference type="ARBA" id="ARBA00000686"/>
    </source>
</evidence>
<dbReference type="SUPFAM" id="SSF101898">
    <property type="entry name" value="NHL repeat"/>
    <property type="match status" value="1"/>
</dbReference>
<feature type="binding site" evidence="13">
    <location>
        <position position="265"/>
    </location>
    <ligand>
        <name>Cu(2+)</name>
        <dbReference type="ChEBI" id="CHEBI:29036"/>
        <label>1</label>
        <note>catalytic</note>
    </ligand>
</feature>
<feature type="transmembrane region" description="Helical" evidence="17">
    <location>
        <begin position="20"/>
        <end position="40"/>
    </location>
</feature>
<dbReference type="RefSeq" id="XP_004363913.2">
    <property type="nucleotide sequence ID" value="XM_004363856.2"/>
</dbReference>
<dbReference type="InterPro" id="IPR036939">
    <property type="entry name" value="Cu2_ascorb_mOase_N_sf"/>
</dbReference>
<dbReference type="PANTHER" id="PTHR10680:SF14">
    <property type="entry name" value="PEPTIDYL-GLYCINE ALPHA-AMIDATING MONOOXYGENASE"/>
    <property type="match status" value="1"/>
</dbReference>
<feature type="domain" description="Copper type II ascorbate-dependent monooxygenase N-terminal" evidence="18">
    <location>
        <begin position="157"/>
        <end position="267"/>
    </location>
</feature>
<dbReference type="EMBL" id="KE346363">
    <property type="protein sequence ID" value="KJE92042.1"/>
    <property type="molecule type" value="Genomic_DNA"/>
</dbReference>
<feature type="region of interest" description="Disordered" evidence="16">
    <location>
        <begin position="1234"/>
        <end position="1390"/>
    </location>
</feature>
<evidence type="ECO:0000256" key="17">
    <source>
        <dbReference type="SAM" id="Phobius"/>
    </source>
</evidence>
<keyword evidence="9 20" id="KW-0456">Lyase</keyword>
<keyword evidence="17" id="KW-0812">Transmembrane</keyword>
<feature type="compositionally biased region" description="Low complexity" evidence="16">
    <location>
        <begin position="1137"/>
        <end position="1156"/>
    </location>
</feature>
<evidence type="ECO:0000256" key="3">
    <source>
        <dbReference type="ARBA" id="ARBA00010263"/>
    </source>
</evidence>
<evidence type="ECO:0000313" key="20">
    <source>
        <dbReference type="EMBL" id="KJE92042.1"/>
    </source>
</evidence>
<feature type="binding site" evidence="13">
    <location>
        <position position="197"/>
    </location>
    <ligand>
        <name>Cu(2+)</name>
        <dbReference type="ChEBI" id="CHEBI:29036"/>
        <label>1</label>
        <note>catalytic</note>
    </ligand>
</feature>
<feature type="compositionally biased region" description="Polar residues" evidence="16">
    <location>
        <begin position="1381"/>
        <end position="1390"/>
    </location>
</feature>
<feature type="disulfide bond" evidence="14">
    <location>
        <begin position="386"/>
        <end position="410"/>
    </location>
</feature>
<feature type="binding site" evidence="13">
    <location>
        <position position="336"/>
    </location>
    <ligand>
        <name>Cu(2+)</name>
        <dbReference type="ChEBI" id="CHEBI:29036"/>
        <label>1</label>
        <note>catalytic</note>
    </ligand>
</feature>
<feature type="domain" description="Copper type II ascorbate-dependent monooxygenase C-terminal" evidence="19">
    <location>
        <begin position="317"/>
        <end position="419"/>
    </location>
</feature>
<reference evidence="21" key="1">
    <citation type="submission" date="2011-02" db="EMBL/GenBank/DDBJ databases">
        <title>The Genome Sequence of Capsaspora owczarzaki ATCC 30864.</title>
        <authorList>
            <person name="Russ C."/>
            <person name="Cuomo C."/>
            <person name="Burger G."/>
            <person name="Gray M.W."/>
            <person name="Holland P.W.H."/>
            <person name="King N."/>
            <person name="Lang F.B.F."/>
            <person name="Roger A.J."/>
            <person name="Ruiz-Trillo I."/>
            <person name="Young S.K."/>
            <person name="Zeng Q."/>
            <person name="Gargeya S."/>
            <person name="Alvarado L."/>
            <person name="Berlin A."/>
            <person name="Chapman S.B."/>
            <person name="Chen Z."/>
            <person name="Freedman E."/>
            <person name="Gellesch M."/>
            <person name="Goldberg J."/>
            <person name="Griggs A."/>
            <person name="Gujja S."/>
            <person name="Heilman E."/>
            <person name="Heiman D."/>
            <person name="Howarth C."/>
            <person name="Mehta T."/>
            <person name="Neiman D."/>
            <person name="Pearson M."/>
            <person name="Roberts A."/>
            <person name="Saif S."/>
            <person name="Shea T."/>
            <person name="Shenoy N."/>
            <person name="Sisk P."/>
            <person name="Stolte C."/>
            <person name="Sykes S."/>
            <person name="White J."/>
            <person name="Yandava C."/>
            <person name="Haas B."/>
            <person name="Nusbaum C."/>
            <person name="Birren B."/>
        </authorList>
    </citation>
    <scope>NUCLEOTIDE SEQUENCE</scope>
    <source>
        <strain evidence="21">ATCC 30864</strain>
    </source>
</reference>
<dbReference type="OrthoDB" id="10044505at2759"/>
<comment type="catalytic activity">
    <reaction evidence="1">
        <text>a [peptide]-C-terminal (2S)-2-hydroxyglycine = a [peptide]-C-terminal amide + glyoxylate</text>
        <dbReference type="Rhea" id="RHEA:20924"/>
        <dbReference type="Rhea" id="RHEA-COMP:13485"/>
        <dbReference type="Rhea" id="RHEA-COMP:15321"/>
        <dbReference type="ChEBI" id="CHEBI:36655"/>
        <dbReference type="ChEBI" id="CHEBI:137001"/>
        <dbReference type="ChEBI" id="CHEBI:142768"/>
        <dbReference type="EC" id="4.3.2.5"/>
    </reaction>
</comment>
<dbReference type="PROSITE" id="PS51125">
    <property type="entry name" value="NHL"/>
    <property type="match status" value="3"/>
</dbReference>
<dbReference type="PhylomeDB" id="A0A0D2VNU4"/>
<feature type="compositionally biased region" description="Basic and acidic residues" evidence="16">
    <location>
        <begin position="1273"/>
        <end position="1285"/>
    </location>
</feature>
<feature type="disulfide bond" evidence="14">
    <location>
        <begin position="702"/>
        <end position="722"/>
    </location>
</feature>
<keyword evidence="13" id="KW-0186">Copper</keyword>
<feature type="binding site" evidence="13">
    <location>
        <position position="334"/>
    </location>
    <ligand>
        <name>Cu(2+)</name>
        <dbReference type="ChEBI" id="CHEBI:29036"/>
        <label>1</label>
        <note>catalytic</note>
    </ligand>
</feature>
<dbReference type="GO" id="GO:0016020">
    <property type="term" value="C:membrane"/>
    <property type="evidence" value="ECO:0007669"/>
    <property type="project" value="InterPro"/>
</dbReference>
<keyword evidence="6" id="KW-0677">Repeat</keyword>
<keyword evidence="8" id="KW-0325">Glycoprotein</keyword>
<dbReference type="GO" id="GO:0004504">
    <property type="term" value="F:peptidylglycine monooxygenase activity"/>
    <property type="evidence" value="ECO:0007669"/>
    <property type="project" value="UniProtKB-EC"/>
</dbReference>
<evidence type="ECO:0000256" key="8">
    <source>
        <dbReference type="ARBA" id="ARBA00023180"/>
    </source>
</evidence>
<keyword evidence="4 13" id="KW-0479">Metal-binding</keyword>
<dbReference type="Pfam" id="PF01082">
    <property type="entry name" value="Cu2_monooxygen"/>
    <property type="match status" value="1"/>
</dbReference>
<evidence type="ECO:0000259" key="19">
    <source>
        <dbReference type="Pfam" id="PF03712"/>
    </source>
</evidence>
<evidence type="ECO:0000313" key="21">
    <source>
        <dbReference type="Proteomes" id="UP000008743"/>
    </source>
</evidence>
<dbReference type="CDD" id="cd14958">
    <property type="entry name" value="NHL_PAL_like"/>
    <property type="match status" value="1"/>
</dbReference>